<feature type="transmembrane region" description="Helical" evidence="9">
    <location>
        <begin position="371"/>
        <end position="392"/>
    </location>
</feature>
<dbReference type="GO" id="GO:0000139">
    <property type="term" value="C:Golgi membrane"/>
    <property type="evidence" value="ECO:0007669"/>
    <property type="project" value="TreeGrafter"/>
</dbReference>
<gene>
    <name evidence="11" type="ORF">MCOR_12903</name>
</gene>
<dbReference type="InterPro" id="IPR025749">
    <property type="entry name" value="Sphingomyelin_synth-like_dom"/>
</dbReference>
<sequence length="454" mass="52534">MKKFRIRNPFSSLDLSDFNNGIQQLIKYIFGLDDDETENDEALLPQHDKNGNKEIHQSKKVYCEQHMMDGRVFLSLTDENGQPALPVTDLNNPKQVMLVMQSLNSQIGTNGHNQNGVKNELVESQSATVSGKNGHPNGYTNGYKNGHTNGHSVQFFEIVPGIKGRKNNEKLDPEMWKFGLAVIYIFFVHFFSTYCIVVAQSRLPDKTKYRPLPDLILDNVPYVPWAYRVTEGIIYTLFVFGITMLIFHKNRFIVIRRGILISGTVYLMRAICIVMTNLPMPQEKYNCDRLEFTNNWAKLRRALIIYLGMGMKVTGMKTCGDYMFSGHTVIITLLILYINQYSPQRWYFFHIFIWILGLTGISFIFLSHGHYSIDVIVAFFIASKMFITHHVIADNMSLMKRRHGLLRKWFPIVNITEHTSQGIVPNEYEWPFPSLTRIKRFFRGKGITEYIVEI</sequence>
<evidence type="ECO:0000256" key="6">
    <source>
        <dbReference type="ARBA" id="ARBA00022989"/>
    </source>
</evidence>
<accession>A0A6J8B1X0</accession>
<dbReference type="GO" id="GO:0046513">
    <property type="term" value="P:ceramide biosynthetic process"/>
    <property type="evidence" value="ECO:0007669"/>
    <property type="project" value="TreeGrafter"/>
</dbReference>
<evidence type="ECO:0000256" key="8">
    <source>
        <dbReference type="ARBA" id="ARBA00023136"/>
    </source>
</evidence>
<dbReference type="AlphaFoldDB" id="A0A6J8B1X0"/>
<dbReference type="GO" id="GO:0005789">
    <property type="term" value="C:endoplasmic reticulum membrane"/>
    <property type="evidence" value="ECO:0007669"/>
    <property type="project" value="TreeGrafter"/>
</dbReference>
<dbReference type="GO" id="GO:0006686">
    <property type="term" value="P:sphingomyelin biosynthetic process"/>
    <property type="evidence" value="ECO:0007669"/>
    <property type="project" value="TreeGrafter"/>
</dbReference>
<keyword evidence="7" id="KW-0443">Lipid metabolism</keyword>
<keyword evidence="3" id="KW-0808">Transferase</keyword>
<feature type="transmembrane region" description="Helical" evidence="9">
    <location>
        <begin position="259"/>
        <end position="280"/>
    </location>
</feature>
<feature type="domain" description="Sphingomyelin synthase-like" evidence="10">
    <location>
        <begin position="318"/>
        <end position="390"/>
    </location>
</feature>
<dbReference type="EMBL" id="CACVKT020002176">
    <property type="protein sequence ID" value="CAC5376168.1"/>
    <property type="molecule type" value="Genomic_DNA"/>
</dbReference>
<keyword evidence="5" id="KW-0746">Sphingolipid metabolism</keyword>
<dbReference type="PANTHER" id="PTHR21290:SF27">
    <property type="entry name" value="PHOSPHATIDYLCHOLINE:CERAMIDE CHOLINEPHOSPHOTRANSFERASE 1"/>
    <property type="match status" value="1"/>
</dbReference>
<dbReference type="InterPro" id="IPR045221">
    <property type="entry name" value="Sphingomyelin_synth-like"/>
</dbReference>
<evidence type="ECO:0000256" key="1">
    <source>
        <dbReference type="ARBA" id="ARBA00004141"/>
    </source>
</evidence>
<evidence type="ECO:0000256" key="5">
    <source>
        <dbReference type="ARBA" id="ARBA00022919"/>
    </source>
</evidence>
<keyword evidence="4 9" id="KW-0812">Transmembrane</keyword>
<protein>
    <submittedName>
        <fullName evidence="11">SAMD8</fullName>
    </submittedName>
</protein>
<dbReference type="Pfam" id="PF14360">
    <property type="entry name" value="PAP2_C"/>
    <property type="match status" value="1"/>
</dbReference>
<keyword evidence="6 9" id="KW-1133">Transmembrane helix</keyword>
<dbReference type="PANTHER" id="PTHR21290">
    <property type="entry name" value="SPHINGOMYELIN SYNTHETASE"/>
    <property type="match status" value="1"/>
</dbReference>
<name>A0A6J8B1X0_MYTCO</name>
<evidence type="ECO:0000256" key="9">
    <source>
        <dbReference type="SAM" id="Phobius"/>
    </source>
</evidence>
<dbReference type="GO" id="GO:0047493">
    <property type="term" value="F:ceramide cholinephosphotransferase activity"/>
    <property type="evidence" value="ECO:0007669"/>
    <property type="project" value="TreeGrafter"/>
</dbReference>
<dbReference type="OrthoDB" id="422827at2759"/>
<reference evidence="11 12" key="1">
    <citation type="submission" date="2020-06" db="EMBL/GenBank/DDBJ databases">
        <authorList>
            <person name="Li R."/>
            <person name="Bekaert M."/>
        </authorList>
    </citation>
    <scope>NUCLEOTIDE SEQUENCE [LARGE SCALE GENOMIC DNA]</scope>
    <source>
        <strain evidence="12">wild</strain>
    </source>
</reference>
<evidence type="ECO:0000313" key="12">
    <source>
        <dbReference type="Proteomes" id="UP000507470"/>
    </source>
</evidence>
<feature type="transmembrane region" description="Helical" evidence="9">
    <location>
        <begin position="346"/>
        <end position="365"/>
    </location>
</feature>
<comment type="similarity">
    <text evidence="2">Belongs to the sphingomyelin synthase family.</text>
</comment>
<dbReference type="GO" id="GO:0005886">
    <property type="term" value="C:plasma membrane"/>
    <property type="evidence" value="ECO:0007669"/>
    <property type="project" value="TreeGrafter"/>
</dbReference>
<proteinExistence type="inferred from homology"/>
<keyword evidence="12" id="KW-1185">Reference proteome</keyword>
<evidence type="ECO:0000256" key="3">
    <source>
        <dbReference type="ARBA" id="ARBA00022679"/>
    </source>
</evidence>
<dbReference type="GO" id="GO:0033188">
    <property type="term" value="F:sphingomyelin synthase activity"/>
    <property type="evidence" value="ECO:0007669"/>
    <property type="project" value="TreeGrafter"/>
</dbReference>
<dbReference type="CDD" id="cd01610">
    <property type="entry name" value="PAP2_like"/>
    <property type="match status" value="1"/>
</dbReference>
<feature type="transmembrane region" description="Helical" evidence="9">
    <location>
        <begin position="225"/>
        <end position="247"/>
    </location>
</feature>
<evidence type="ECO:0000313" key="11">
    <source>
        <dbReference type="EMBL" id="CAC5376168.1"/>
    </source>
</evidence>
<evidence type="ECO:0000256" key="2">
    <source>
        <dbReference type="ARBA" id="ARBA00005441"/>
    </source>
</evidence>
<keyword evidence="8 9" id="KW-0472">Membrane</keyword>
<evidence type="ECO:0000256" key="7">
    <source>
        <dbReference type="ARBA" id="ARBA00023098"/>
    </source>
</evidence>
<evidence type="ECO:0000259" key="10">
    <source>
        <dbReference type="Pfam" id="PF14360"/>
    </source>
</evidence>
<organism evidence="11 12">
    <name type="scientific">Mytilus coruscus</name>
    <name type="common">Sea mussel</name>
    <dbReference type="NCBI Taxonomy" id="42192"/>
    <lineage>
        <taxon>Eukaryota</taxon>
        <taxon>Metazoa</taxon>
        <taxon>Spiralia</taxon>
        <taxon>Lophotrochozoa</taxon>
        <taxon>Mollusca</taxon>
        <taxon>Bivalvia</taxon>
        <taxon>Autobranchia</taxon>
        <taxon>Pteriomorphia</taxon>
        <taxon>Mytilida</taxon>
        <taxon>Mytiloidea</taxon>
        <taxon>Mytilidae</taxon>
        <taxon>Mytilinae</taxon>
        <taxon>Mytilus</taxon>
    </lineage>
</organism>
<dbReference type="Proteomes" id="UP000507470">
    <property type="component" value="Unassembled WGS sequence"/>
</dbReference>
<comment type="subcellular location">
    <subcellularLocation>
        <location evidence="1">Membrane</location>
        <topology evidence="1">Multi-pass membrane protein</topology>
    </subcellularLocation>
</comment>
<feature type="transmembrane region" description="Helical" evidence="9">
    <location>
        <begin position="322"/>
        <end position="339"/>
    </location>
</feature>
<evidence type="ECO:0000256" key="4">
    <source>
        <dbReference type="ARBA" id="ARBA00022692"/>
    </source>
</evidence>
<feature type="transmembrane region" description="Helical" evidence="9">
    <location>
        <begin position="175"/>
        <end position="199"/>
    </location>
</feature>